<name>A0A6L7ITY1_9ACTN</name>
<feature type="domain" description="Outer membrane cytochrome MtrC/MtrF-like" evidence="2">
    <location>
        <begin position="131"/>
        <end position="231"/>
    </location>
</feature>
<dbReference type="PROSITE" id="PS51257">
    <property type="entry name" value="PROKAR_LIPOPROTEIN"/>
    <property type="match status" value="1"/>
</dbReference>
<dbReference type="SUPFAM" id="SSF56524">
    <property type="entry name" value="Oxidoreductase molybdopterin-binding domain"/>
    <property type="match status" value="1"/>
</dbReference>
<evidence type="ECO:0000259" key="2">
    <source>
        <dbReference type="Pfam" id="PF22113"/>
    </source>
</evidence>
<proteinExistence type="predicted"/>
<dbReference type="InterPro" id="IPR014756">
    <property type="entry name" value="Ig_E-set"/>
</dbReference>
<sequence>MHAQRKIALVAVCALLGTVGIAGCAPQTNEALATGDRQTPQAEGHEYTDEQQSIIDGEEGTVYDGISLDAYPGKDYLDGMHDMWDANVDQWAPELRTLPSGQIVQRTPSELAERARQGKTPYNIYRLNNDNRGCNSCHADLDATLQHLAQTMHPSPNSPALDAEMTVDQCLFCHTYSPGYIPTQYEFGTLIHNIHYGLEADGQFEDEYKGNCYSCHDATNDGEGMALWDQTKFERLRGVTKVENVEGDFSIDQEATMAQEDMFNMDAWNRLYDRMRSGAEYADTPMPQSLFDSWPITVDGEVNSPYTALLPDLVKEAEAAGVTVTKVSKEVCNWNGTGAGSVSNVEITGIPVSWLIERAGGYADNADINGVRVMRADGSSKRAMPLDKVDGGEAFLVYKINGEQLTAANGFPCTNWCEGVDPEVNSKQMNEYKVVTDAPDFDDHVYEFEHHDGNPNGWIDADGNWTNKPNATVLGVPEGLVIQNGQPYTFHGYVDAYDEKIASVEFSMDFGKTWTKHDLGDTDVNKLVWFDFTWTPQEESAYCLQLRATTESGLVSPQIQTVMVNAKDAMPAADETVVIDTPSLVAPKTAAAEAAEGKE</sequence>
<dbReference type="Gene3D" id="3.90.420.10">
    <property type="entry name" value="Oxidoreductase, molybdopterin-binding domain"/>
    <property type="match status" value="1"/>
</dbReference>
<dbReference type="SUPFAM" id="SSF81296">
    <property type="entry name" value="E set domains"/>
    <property type="match status" value="1"/>
</dbReference>
<dbReference type="InterPro" id="IPR036374">
    <property type="entry name" value="OxRdtase_Mopterin-bd_sf"/>
</dbReference>
<gene>
    <name evidence="3" type="ORF">GS424_004945</name>
</gene>
<dbReference type="InterPro" id="IPR000572">
    <property type="entry name" value="OxRdtase_Mopterin-bd_dom"/>
</dbReference>
<accession>A0A6L7ITY1</accession>
<protein>
    <submittedName>
        <fullName evidence="3">Molybdopterin-dependent oxidoreductase</fullName>
    </submittedName>
</protein>
<evidence type="ECO:0000259" key="1">
    <source>
        <dbReference type="Pfam" id="PF00174"/>
    </source>
</evidence>
<dbReference type="Gene3D" id="2.60.40.650">
    <property type="match status" value="1"/>
</dbReference>
<dbReference type="InterPro" id="IPR054337">
    <property type="entry name" value="Mtrc-MtrF-like_dom_II/IV"/>
</dbReference>
<dbReference type="SUPFAM" id="SSF48695">
    <property type="entry name" value="Multiheme cytochromes"/>
    <property type="match status" value="1"/>
</dbReference>
<dbReference type="Pfam" id="PF00174">
    <property type="entry name" value="Oxidored_molyb"/>
    <property type="match status" value="1"/>
</dbReference>
<reference evidence="3 4" key="1">
    <citation type="submission" date="2020-10" db="EMBL/GenBank/DDBJ databases">
        <title>Eggerthella sp. nov., isolated from human feces.</title>
        <authorList>
            <person name="Yajun G."/>
        </authorList>
    </citation>
    <scope>NUCLEOTIDE SEQUENCE [LARGE SCALE GENOMIC DNA]</scope>
    <source>
        <strain evidence="3 4">HF-1101</strain>
    </source>
</reference>
<dbReference type="AlphaFoldDB" id="A0A6L7ITY1"/>
<dbReference type="Proteomes" id="UP000478463">
    <property type="component" value="Chromosome"/>
</dbReference>
<organism evidence="3 4">
    <name type="scientific">Eggerthella guodeyinii</name>
    <dbReference type="NCBI Taxonomy" id="2690837"/>
    <lineage>
        <taxon>Bacteria</taxon>
        <taxon>Bacillati</taxon>
        <taxon>Actinomycetota</taxon>
        <taxon>Coriobacteriia</taxon>
        <taxon>Eggerthellales</taxon>
        <taxon>Eggerthellaceae</taxon>
        <taxon>Eggerthella</taxon>
    </lineage>
</organism>
<dbReference type="InterPro" id="IPR036280">
    <property type="entry name" value="Multihaem_cyt_sf"/>
</dbReference>
<dbReference type="Pfam" id="PF22113">
    <property type="entry name" value="Mtrc-MtrF_II-IV_dom"/>
    <property type="match status" value="1"/>
</dbReference>
<dbReference type="RefSeq" id="WP_160942859.1">
    <property type="nucleotide sequence ID" value="NZ_CP063310.1"/>
</dbReference>
<evidence type="ECO:0000313" key="4">
    <source>
        <dbReference type="Proteomes" id="UP000478463"/>
    </source>
</evidence>
<dbReference type="EMBL" id="CP063310">
    <property type="protein sequence ID" value="QOS69195.1"/>
    <property type="molecule type" value="Genomic_DNA"/>
</dbReference>
<feature type="domain" description="Oxidoreductase molybdopterin-binding" evidence="1">
    <location>
        <begin position="285"/>
        <end position="420"/>
    </location>
</feature>
<dbReference type="KEGG" id="egd:GS424_004945"/>
<evidence type="ECO:0000313" key="3">
    <source>
        <dbReference type="EMBL" id="QOS69195.1"/>
    </source>
</evidence>